<keyword evidence="2" id="KW-1185">Reference proteome</keyword>
<organism evidence="1 2">
    <name type="scientific">Rasamsonia emersonii (strain ATCC 16479 / CBS 393.64 / IMI 116815)</name>
    <dbReference type="NCBI Taxonomy" id="1408163"/>
    <lineage>
        <taxon>Eukaryota</taxon>
        <taxon>Fungi</taxon>
        <taxon>Dikarya</taxon>
        <taxon>Ascomycota</taxon>
        <taxon>Pezizomycotina</taxon>
        <taxon>Eurotiomycetes</taxon>
        <taxon>Eurotiomycetidae</taxon>
        <taxon>Eurotiales</taxon>
        <taxon>Trichocomaceae</taxon>
        <taxon>Rasamsonia</taxon>
    </lineage>
</organism>
<dbReference type="GeneID" id="25321779"/>
<dbReference type="AlphaFoldDB" id="A0A0F4YEY4"/>
<accession>A0A0F4YEY4</accession>
<dbReference type="Proteomes" id="UP000053958">
    <property type="component" value="Unassembled WGS sequence"/>
</dbReference>
<reference evidence="1 2" key="1">
    <citation type="submission" date="2015-04" db="EMBL/GenBank/DDBJ databases">
        <authorList>
            <person name="Heijne W.H."/>
            <person name="Fedorova N.D."/>
            <person name="Nierman W.C."/>
            <person name="Vollebregt A.W."/>
            <person name="Zhao Z."/>
            <person name="Wu L."/>
            <person name="Kumar M."/>
            <person name="Stam H."/>
            <person name="van den Berg M.A."/>
            <person name="Pel H.J."/>
        </authorList>
    </citation>
    <scope>NUCLEOTIDE SEQUENCE [LARGE SCALE GENOMIC DNA]</scope>
    <source>
        <strain evidence="1 2">CBS 393.64</strain>
    </source>
</reference>
<dbReference type="EMBL" id="LASV01000753">
    <property type="protein sequence ID" value="KKA16536.1"/>
    <property type="molecule type" value="Genomic_DNA"/>
</dbReference>
<feature type="non-terminal residue" evidence="1">
    <location>
        <position position="1"/>
    </location>
</feature>
<sequence>PVQQDYIRVTTLIEISHWCIWRSTACLLIFYMPDHDFQKVRLVPCRTPESTAYPLRGCTRDHKSTVFAEIVATTGKCYGARRRNWDAFFKK</sequence>
<name>A0A0F4YEY4_RASE3</name>
<gene>
    <name evidence="1" type="ORF">T310_9857</name>
</gene>
<comment type="caution">
    <text evidence="1">The sequence shown here is derived from an EMBL/GenBank/DDBJ whole genome shotgun (WGS) entry which is preliminary data.</text>
</comment>
<proteinExistence type="predicted"/>
<evidence type="ECO:0000313" key="2">
    <source>
        <dbReference type="Proteomes" id="UP000053958"/>
    </source>
</evidence>
<dbReference type="RefSeq" id="XP_013323148.1">
    <property type="nucleotide sequence ID" value="XM_013467694.1"/>
</dbReference>
<protein>
    <submittedName>
        <fullName evidence="1">Uncharacterized protein</fullName>
    </submittedName>
</protein>
<evidence type="ECO:0000313" key="1">
    <source>
        <dbReference type="EMBL" id="KKA16536.1"/>
    </source>
</evidence>